<dbReference type="EMBL" id="BK032730">
    <property type="protein sequence ID" value="DAF57223.1"/>
    <property type="molecule type" value="Genomic_DNA"/>
</dbReference>
<reference evidence="1" key="1">
    <citation type="journal article" date="2021" name="Proc. Natl. Acad. Sci. U.S.A.">
        <title>A Catalog of Tens of Thousands of Viruses from Human Metagenomes Reveals Hidden Associations with Chronic Diseases.</title>
        <authorList>
            <person name="Tisza M.J."/>
            <person name="Buck C.B."/>
        </authorList>
    </citation>
    <scope>NUCLEOTIDE SEQUENCE</scope>
    <source>
        <strain evidence="1">Ct5ra14</strain>
    </source>
</reference>
<accession>A0A8S5T2M7</accession>
<name>A0A8S5T2M7_9CAUD</name>
<protein>
    <submittedName>
        <fullName evidence="1">Uncharacterized protein</fullName>
    </submittedName>
</protein>
<organism evidence="1">
    <name type="scientific">Myoviridae sp. ct5ra14</name>
    <dbReference type="NCBI Taxonomy" id="2827659"/>
    <lineage>
        <taxon>Viruses</taxon>
        <taxon>Duplodnaviria</taxon>
        <taxon>Heunggongvirae</taxon>
        <taxon>Uroviricota</taxon>
        <taxon>Caudoviricetes</taxon>
    </lineage>
</organism>
<evidence type="ECO:0000313" key="1">
    <source>
        <dbReference type="EMBL" id="DAF57223.1"/>
    </source>
</evidence>
<proteinExistence type="predicted"/>
<sequence>MKLELEHTDDPRNHHFEDLEQIIVLLNNPETGEQFYEILTYVNGDFVFGGHGCELFDFDAPFPDPELMRWEKIDV</sequence>